<keyword evidence="2" id="KW-1185">Reference proteome</keyword>
<organism evidence="1 2">
    <name type="scientific">Paraburkholderia sediminicola</name>
    <dbReference type="NCBI Taxonomy" id="458836"/>
    <lineage>
        <taxon>Bacteria</taxon>
        <taxon>Pseudomonadati</taxon>
        <taxon>Pseudomonadota</taxon>
        <taxon>Betaproteobacteria</taxon>
        <taxon>Burkholderiales</taxon>
        <taxon>Burkholderiaceae</taxon>
        <taxon>Paraburkholderia</taxon>
    </lineage>
</organism>
<evidence type="ECO:0000313" key="1">
    <source>
        <dbReference type="EMBL" id="CAB3650556.1"/>
    </source>
</evidence>
<dbReference type="AlphaFoldDB" id="A0A6J5A232"/>
<gene>
    <name evidence="1" type="ORF">LMG24238_01118</name>
</gene>
<name>A0A6J5A232_9BURK</name>
<dbReference type="EMBL" id="CADIKC010000001">
    <property type="protein sequence ID" value="CAB3650556.1"/>
    <property type="molecule type" value="Genomic_DNA"/>
</dbReference>
<accession>A0A6J5A232</accession>
<dbReference type="Proteomes" id="UP000494255">
    <property type="component" value="Unassembled WGS sequence"/>
</dbReference>
<sequence>MEIVKQKGEVKQSCLTHDFHTSKQAVIHITELVRRSGDAAPFIYESFGALDAFGINPKPQGKCFQQALSHLDADEVWTVDAFQRGHRLRETTAKLTAIAPV</sequence>
<proteinExistence type="predicted"/>
<reference evidence="1 2" key="1">
    <citation type="submission" date="2020-04" db="EMBL/GenBank/DDBJ databases">
        <authorList>
            <person name="De Canck E."/>
        </authorList>
    </citation>
    <scope>NUCLEOTIDE SEQUENCE [LARGE SCALE GENOMIC DNA]</scope>
    <source>
        <strain evidence="1 2">LMG 24238</strain>
    </source>
</reference>
<evidence type="ECO:0000313" key="2">
    <source>
        <dbReference type="Proteomes" id="UP000494255"/>
    </source>
</evidence>
<protein>
    <submittedName>
        <fullName evidence="1">Uncharacterized protein</fullName>
    </submittedName>
</protein>